<dbReference type="eggNOG" id="ENOG5031MB1">
    <property type="taxonomic scope" value="Bacteria"/>
</dbReference>
<dbReference type="AlphaFoldDB" id="A0A087CU25"/>
<organism evidence="1 2">
    <name type="scientific">Bifidobacterium ruminantium</name>
    <dbReference type="NCBI Taxonomy" id="78346"/>
    <lineage>
        <taxon>Bacteria</taxon>
        <taxon>Bacillati</taxon>
        <taxon>Actinomycetota</taxon>
        <taxon>Actinomycetes</taxon>
        <taxon>Bifidobacteriales</taxon>
        <taxon>Bifidobacteriaceae</taxon>
        <taxon>Bifidobacterium</taxon>
    </lineage>
</organism>
<evidence type="ECO:0000313" key="2">
    <source>
        <dbReference type="Proteomes" id="UP000029078"/>
    </source>
</evidence>
<sequence>MMGENDKADETVERGIESFADKAAEKEIRELTDFENAIDETLATGYLDDTLTVTDSDGVAQVLPVLDSEPISHLVEGLEDIGGKANVYVHTADGVVALSVVEYDPETAK</sequence>
<protein>
    <submittedName>
        <fullName evidence="1">Uncharacterized protein</fullName>
    </submittedName>
</protein>
<dbReference type="EMBL" id="JGZL01000013">
    <property type="protein sequence ID" value="KFI86775.1"/>
    <property type="molecule type" value="Genomic_DNA"/>
</dbReference>
<evidence type="ECO:0000313" key="1">
    <source>
        <dbReference type="EMBL" id="KFI86775.1"/>
    </source>
</evidence>
<dbReference type="Proteomes" id="UP000029078">
    <property type="component" value="Unassembled WGS sequence"/>
</dbReference>
<comment type="caution">
    <text evidence="1">The sequence shown here is derived from an EMBL/GenBank/DDBJ whole genome shotgun (WGS) entry which is preliminary data.</text>
</comment>
<dbReference type="RefSeq" id="WP_026646788.1">
    <property type="nucleotide sequence ID" value="NZ_CALLHR010000072.1"/>
</dbReference>
<reference evidence="1 2" key="1">
    <citation type="submission" date="2014-03" db="EMBL/GenBank/DDBJ databases">
        <title>Genomics of Bifidobacteria.</title>
        <authorList>
            <person name="Ventura M."/>
            <person name="Milani C."/>
            <person name="Lugli G.A."/>
        </authorList>
    </citation>
    <scope>NUCLEOTIDE SEQUENCE [LARGE SCALE GENOMIC DNA]</scope>
    <source>
        <strain evidence="1 2">LMG 21811</strain>
    </source>
</reference>
<keyword evidence="2" id="KW-1185">Reference proteome</keyword>
<name>A0A087CU25_BIFRU</name>
<proteinExistence type="predicted"/>
<accession>A0A087CU25</accession>
<gene>
    <name evidence="1" type="ORF">BRUM_1689</name>
</gene>